<evidence type="ECO:0000256" key="2">
    <source>
        <dbReference type="ARBA" id="ARBA00022801"/>
    </source>
</evidence>
<protein>
    <recommendedName>
        <fullName evidence="4">Lysozyme</fullName>
        <ecNumber evidence="4">3.2.1.17</ecNumber>
    </recommendedName>
</protein>
<dbReference type="RefSeq" id="WP_386445794.1">
    <property type="nucleotide sequence ID" value="NZ_JBHSFH010000005.1"/>
</dbReference>
<keyword evidence="2 4" id="KW-0378">Hydrolase</keyword>
<comment type="caution">
    <text evidence="6">The sequence shown here is derived from an EMBL/GenBank/DDBJ whole genome shotgun (WGS) entry which is preliminary data.</text>
</comment>
<gene>
    <name evidence="6" type="ORF">ACFPA8_10510</name>
</gene>
<dbReference type="PROSITE" id="PS00953">
    <property type="entry name" value="GLYCOSYL_HYDROL_F25_1"/>
    <property type="match status" value="1"/>
</dbReference>
<dbReference type="Proteomes" id="UP001595997">
    <property type="component" value="Unassembled WGS sequence"/>
</dbReference>
<dbReference type="Pfam" id="PF01183">
    <property type="entry name" value="Glyco_hydro_25"/>
    <property type="match status" value="1"/>
</dbReference>
<dbReference type="EC" id="3.2.1.17" evidence="4"/>
<evidence type="ECO:0000313" key="6">
    <source>
        <dbReference type="EMBL" id="MFC4494563.1"/>
    </source>
</evidence>
<sequence>MPLPRSGPSRRALSGTVGTPAVLLTAIALLLTLSGTAQAQGEGERLAHPEKDWMGSTIRAHEGDTRDSSSSRTLAASVEGVDVSSHNGGVPWSTLYKQGVRFAYVKATEGTSYTNPKFAQQYNGSYKSGMIRGSYHFALPSNSSGAAQANYFVSHGGGWSRDGKTLPGALDLEYNPYGSACYGKSAKAMVDWISDFAKTYRARTSRHMVIYTSTTWWKKCTGNSTKFSATSPLWIPSWGSSVGSLPGGWPFQTFWQYTSTGNTVGDRNRFNGALSRLKVLATG</sequence>
<dbReference type="EMBL" id="JBHSFH010000005">
    <property type="protein sequence ID" value="MFC4494563.1"/>
    <property type="molecule type" value="Genomic_DNA"/>
</dbReference>
<evidence type="ECO:0000256" key="4">
    <source>
        <dbReference type="RuleBase" id="RU361176"/>
    </source>
</evidence>
<keyword evidence="7" id="KW-1185">Reference proteome</keyword>
<dbReference type="InterPro" id="IPR008270">
    <property type="entry name" value="Glyco_hydro_25_AS"/>
</dbReference>
<keyword evidence="5" id="KW-0732">Signal</keyword>
<evidence type="ECO:0000256" key="5">
    <source>
        <dbReference type="SAM" id="SignalP"/>
    </source>
</evidence>
<evidence type="ECO:0000256" key="1">
    <source>
        <dbReference type="ARBA" id="ARBA00010646"/>
    </source>
</evidence>
<name>A0ABV9A7M7_9ACTN</name>
<feature type="signal peptide" evidence="5">
    <location>
        <begin position="1"/>
        <end position="39"/>
    </location>
</feature>
<dbReference type="PANTHER" id="PTHR34135">
    <property type="entry name" value="LYSOZYME"/>
    <property type="match status" value="1"/>
</dbReference>
<dbReference type="InterPro" id="IPR018077">
    <property type="entry name" value="Glyco_hydro_fam25_subgr"/>
</dbReference>
<feature type="chain" id="PRO_5046791897" description="Lysozyme" evidence="5">
    <location>
        <begin position="40"/>
        <end position="283"/>
    </location>
</feature>
<organism evidence="6 7">
    <name type="scientific">Streptomyces ovatisporus</name>
    <dbReference type="NCBI Taxonomy" id="1128682"/>
    <lineage>
        <taxon>Bacteria</taxon>
        <taxon>Bacillati</taxon>
        <taxon>Actinomycetota</taxon>
        <taxon>Actinomycetes</taxon>
        <taxon>Kitasatosporales</taxon>
        <taxon>Streptomycetaceae</taxon>
        <taxon>Streptomyces</taxon>
    </lineage>
</organism>
<reference evidence="7" key="1">
    <citation type="journal article" date="2019" name="Int. J. Syst. Evol. Microbiol.">
        <title>The Global Catalogue of Microorganisms (GCM) 10K type strain sequencing project: providing services to taxonomists for standard genome sequencing and annotation.</title>
        <authorList>
            <consortium name="The Broad Institute Genomics Platform"/>
            <consortium name="The Broad Institute Genome Sequencing Center for Infectious Disease"/>
            <person name="Wu L."/>
            <person name="Ma J."/>
        </authorList>
    </citation>
    <scope>NUCLEOTIDE SEQUENCE [LARGE SCALE GENOMIC DNA]</scope>
    <source>
        <strain evidence="7">CGMCC 4.7357</strain>
    </source>
</reference>
<dbReference type="Gene3D" id="3.20.20.80">
    <property type="entry name" value="Glycosidases"/>
    <property type="match status" value="1"/>
</dbReference>
<dbReference type="InterPro" id="IPR002053">
    <property type="entry name" value="Glyco_hydro_25"/>
</dbReference>
<dbReference type="PROSITE" id="PS51904">
    <property type="entry name" value="GLYCOSYL_HYDROL_F25_2"/>
    <property type="match status" value="1"/>
</dbReference>
<accession>A0ABV9A7M7</accession>
<dbReference type="InterPro" id="IPR017853">
    <property type="entry name" value="GH"/>
</dbReference>
<evidence type="ECO:0000256" key="3">
    <source>
        <dbReference type="ARBA" id="ARBA00023295"/>
    </source>
</evidence>
<dbReference type="SUPFAM" id="SSF51445">
    <property type="entry name" value="(Trans)glycosidases"/>
    <property type="match status" value="1"/>
</dbReference>
<evidence type="ECO:0000313" key="7">
    <source>
        <dbReference type="Proteomes" id="UP001595997"/>
    </source>
</evidence>
<comment type="catalytic activity">
    <reaction evidence="4">
        <text>Hydrolysis of (1-&gt;4)-beta-linkages between N-acetylmuramic acid and N-acetyl-D-glucosamine residues in a peptidoglycan and between N-acetyl-D-glucosamine residues in chitodextrins.</text>
        <dbReference type="EC" id="3.2.1.17"/>
    </reaction>
</comment>
<dbReference type="PANTHER" id="PTHR34135:SF2">
    <property type="entry name" value="LYSOZYME"/>
    <property type="match status" value="1"/>
</dbReference>
<dbReference type="CDD" id="cd06412">
    <property type="entry name" value="GH25_CH-type"/>
    <property type="match status" value="1"/>
</dbReference>
<proteinExistence type="inferred from homology"/>
<comment type="similarity">
    <text evidence="1 4">Belongs to the glycosyl hydrolase 25 family.</text>
</comment>
<dbReference type="SMART" id="SM00641">
    <property type="entry name" value="Glyco_25"/>
    <property type="match status" value="1"/>
</dbReference>
<keyword evidence="3 4" id="KW-0326">Glycosidase</keyword>